<evidence type="ECO:0000256" key="6">
    <source>
        <dbReference type="ARBA" id="ARBA00022692"/>
    </source>
</evidence>
<keyword evidence="10 12" id="KW-0408">Iron</keyword>
<feature type="transmembrane region" description="Helical" evidence="12">
    <location>
        <begin position="16"/>
        <end position="36"/>
    </location>
</feature>
<feature type="transmembrane region" description="Helical" evidence="12">
    <location>
        <begin position="244"/>
        <end position="262"/>
    </location>
</feature>
<dbReference type="RefSeq" id="WP_203866173.1">
    <property type="nucleotide sequence ID" value="NZ_BONW01000012.1"/>
</dbReference>
<dbReference type="Proteomes" id="UP000646749">
    <property type="component" value="Unassembled WGS sequence"/>
</dbReference>
<evidence type="ECO:0000256" key="11">
    <source>
        <dbReference type="ARBA" id="ARBA00023136"/>
    </source>
</evidence>
<feature type="transmembrane region" description="Helical" evidence="12">
    <location>
        <begin position="95"/>
        <end position="115"/>
    </location>
</feature>
<gene>
    <name evidence="14" type="primary">cydA</name>
    <name evidence="14" type="ORF">Pen02_25510</name>
</gene>
<dbReference type="EMBL" id="BONW01000012">
    <property type="protein sequence ID" value="GIG87615.1"/>
    <property type="molecule type" value="Genomic_DNA"/>
</dbReference>
<evidence type="ECO:0000256" key="3">
    <source>
        <dbReference type="ARBA" id="ARBA00022448"/>
    </source>
</evidence>
<dbReference type="Pfam" id="PF01654">
    <property type="entry name" value="Cyt_bd_oxida_I"/>
    <property type="match status" value="1"/>
</dbReference>
<evidence type="ECO:0000256" key="2">
    <source>
        <dbReference type="ARBA" id="ARBA00009819"/>
    </source>
</evidence>
<evidence type="ECO:0000256" key="10">
    <source>
        <dbReference type="ARBA" id="ARBA00023004"/>
    </source>
</evidence>
<keyword evidence="3 12" id="KW-0813">Transport</keyword>
<keyword evidence="6 12" id="KW-0812">Transmembrane</keyword>
<feature type="transmembrane region" description="Helical" evidence="12">
    <location>
        <begin position="432"/>
        <end position="458"/>
    </location>
</feature>
<evidence type="ECO:0000313" key="15">
    <source>
        <dbReference type="Proteomes" id="UP000646749"/>
    </source>
</evidence>
<feature type="transmembrane region" description="Helical" evidence="12">
    <location>
        <begin position="390"/>
        <end position="412"/>
    </location>
</feature>
<keyword evidence="9 12" id="KW-1133">Transmembrane helix</keyword>
<evidence type="ECO:0000256" key="8">
    <source>
        <dbReference type="ARBA" id="ARBA00022982"/>
    </source>
</evidence>
<dbReference type="PANTHER" id="PTHR30365:SF15">
    <property type="entry name" value="CYTOCHROME BD UBIQUINOL OXIDASE SUBUNIT 1"/>
    <property type="match status" value="1"/>
</dbReference>
<evidence type="ECO:0000256" key="13">
    <source>
        <dbReference type="SAM" id="MobiDB-lite"/>
    </source>
</evidence>
<feature type="transmembrane region" description="Helical" evidence="12">
    <location>
        <begin position="57"/>
        <end position="75"/>
    </location>
</feature>
<sequence length="496" mass="54335">MDALDVARWQFGVTTVYHFLFVPLTIGLSVLVAILQTRWHRTGELRYLRLTKFYGKLFLINFAMGVVTGIVQEFQFGMNWSDYSRFVGDVFGAPLAIEALLAFFLESTFLGLWIFGWDRLPRRIHLATIWAAAIGSTLSAYFILAANSWMQNPVGYRINPDTGRAELTDIVAVLTNKVTLVTFPHTLAGCFLVAGALMVSIALWHLRRPSGRKADEAGSDAGARQDPATDGNTTAGEDRAAFRFAARFGAWVTLAAAVAVVITGDLQGKIMTQVQPMKMAAAEALYTTEAPASFSVLTVGSLDGDRELFAIKIPYLLSFLGTGDPNGQVQGINDLQAQYVAQYGPGSYTPVIPVTYWSFRFMIGFGLAAAAIAAWVLWAQRRGRTPNSRWLVRAGLVMPVLPLAANCFGWIFTEMGRQPWVVFGEMLTRDGVSRSVSLAEVLTSFTAFTLVYATLAVVEVRLLLRYARAGLPDTTPPPEPAPGADDDENRPLAFAY</sequence>
<keyword evidence="11 12" id="KW-0472">Membrane</keyword>
<keyword evidence="5 12" id="KW-0349">Heme</keyword>
<protein>
    <submittedName>
        <fullName evidence="14">Cytochrome ubiquinol oxidase subunit I</fullName>
    </submittedName>
</protein>
<keyword evidence="4 12" id="KW-1003">Cell membrane</keyword>
<comment type="similarity">
    <text evidence="2 12">Belongs to the cytochrome ubiquinol oxidase subunit 1 family.</text>
</comment>
<keyword evidence="8 12" id="KW-0249">Electron transport</keyword>
<feature type="region of interest" description="Disordered" evidence="13">
    <location>
        <begin position="214"/>
        <end position="235"/>
    </location>
</feature>
<accession>A0ABQ4DYU9</accession>
<name>A0ABQ4DYU9_9ACTN</name>
<dbReference type="PIRSF" id="PIRSF006446">
    <property type="entry name" value="Cyt_quinol_oxidase_1"/>
    <property type="match status" value="1"/>
</dbReference>
<evidence type="ECO:0000256" key="9">
    <source>
        <dbReference type="ARBA" id="ARBA00022989"/>
    </source>
</evidence>
<feature type="transmembrane region" description="Helical" evidence="12">
    <location>
        <begin position="186"/>
        <end position="206"/>
    </location>
</feature>
<dbReference type="PANTHER" id="PTHR30365">
    <property type="entry name" value="CYTOCHROME D UBIQUINOL OXIDASE"/>
    <property type="match status" value="1"/>
</dbReference>
<evidence type="ECO:0000256" key="12">
    <source>
        <dbReference type="PIRNR" id="PIRNR006446"/>
    </source>
</evidence>
<evidence type="ECO:0000256" key="4">
    <source>
        <dbReference type="ARBA" id="ARBA00022475"/>
    </source>
</evidence>
<evidence type="ECO:0000256" key="5">
    <source>
        <dbReference type="ARBA" id="ARBA00022617"/>
    </source>
</evidence>
<feature type="region of interest" description="Disordered" evidence="13">
    <location>
        <begin position="473"/>
        <end position="496"/>
    </location>
</feature>
<evidence type="ECO:0000313" key="14">
    <source>
        <dbReference type="EMBL" id="GIG87615.1"/>
    </source>
</evidence>
<keyword evidence="7 12" id="KW-0479">Metal-binding</keyword>
<comment type="caution">
    <text evidence="14">The sequence shown here is derived from an EMBL/GenBank/DDBJ whole genome shotgun (WGS) entry which is preliminary data.</text>
</comment>
<keyword evidence="15" id="KW-1185">Reference proteome</keyword>
<evidence type="ECO:0000256" key="1">
    <source>
        <dbReference type="ARBA" id="ARBA00004651"/>
    </source>
</evidence>
<comment type="subcellular location">
    <subcellularLocation>
        <location evidence="1">Cell membrane</location>
        <topology evidence="1">Multi-pass membrane protein</topology>
    </subcellularLocation>
</comment>
<reference evidence="14 15" key="1">
    <citation type="submission" date="2021-01" db="EMBL/GenBank/DDBJ databases">
        <title>Whole genome shotgun sequence of Plantactinospora endophytica NBRC 110450.</title>
        <authorList>
            <person name="Komaki H."/>
            <person name="Tamura T."/>
        </authorList>
    </citation>
    <scope>NUCLEOTIDE SEQUENCE [LARGE SCALE GENOMIC DNA]</scope>
    <source>
        <strain evidence="14 15">NBRC 110450</strain>
    </source>
</reference>
<dbReference type="InterPro" id="IPR002585">
    <property type="entry name" value="Cyt-d_ubiquinol_oxidase_su_1"/>
</dbReference>
<evidence type="ECO:0000256" key="7">
    <source>
        <dbReference type="ARBA" id="ARBA00022723"/>
    </source>
</evidence>
<feature type="transmembrane region" description="Helical" evidence="12">
    <location>
        <begin position="357"/>
        <end position="378"/>
    </location>
</feature>
<feature type="transmembrane region" description="Helical" evidence="12">
    <location>
        <begin position="127"/>
        <end position="150"/>
    </location>
</feature>
<organism evidence="14 15">
    <name type="scientific">Plantactinospora endophytica</name>
    <dbReference type="NCBI Taxonomy" id="673535"/>
    <lineage>
        <taxon>Bacteria</taxon>
        <taxon>Bacillati</taxon>
        <taxon>Actinomycetota</taxon>
        <taxon>Actinomycetes</taxon>
        <taxon>Micromonosporales</taxon>
        <taxon>Micromonosporaceae</taxon>
        <taxon>Plantactinospora</taxon>
    </lineage>
</organism>
<proteinExistence type="inferred from homology"/>